<gene>
    <name evidence="5" type="ORF">BGZ99_005802</name>
</gene>
<feature type="transmembrane region" description="Helical" evidence="3">
    <location>
        <begin position="294"/>
        <end position="316"/>
    </location>
</feature>
<keyword evidence="6" id="KW-1185">Reference proteome</keyword>
<dbReference type="GO" id="GO:0005975">
    <property type="term" value="P:carbohydrate metabolic process"/>
    <property type="evidence" value="ECO:0007669"/>
    <property type="project" value="InterPro"/>
</dbReference>
<protein>
    <recommendedName>
        <fullName evidence="4">GH16 domain-containing protein</fullName>
    </recommendedName>
</protein>
<dbReference type="EMBL" id="JAAAIP010000382">
    <property type="protein sequence ID" value="KAG0318255.1"/>
    <property type="molecule type" value="Genomic_DNA"/>
</dbReference>
<feature type="domain" description="GH16" evidence="4">
    <location>
        <begin position="15"/>
        <end position="247"/>
    </location>
</feature>
<dbReference type="InterPro" id="IPR044791">
    <property type="entry name" value="Beta-glucanase/XTH"/>
</dbReference>
<sequence length="327" mass="36551">MKEQFKDTTQLIPKLVFTGDPNQAHWISDFDHIAPYAKIDHRHHQLLLRTRRDMVKTQSGGGFGATVSSTRWSKYGTFSVKLRSGSTGPGIVTAILLSNPALGEEISFELTGKDPKQVVTNYYRRVPSVVDDRHRPDMNIVPHTSTRLVSHEETLPLKRDSTTNDLVYKIEWNERMIRWSVDGKVLRTVHAKDVASNGGLPENAMQLKLTIWDAGYASETMAWAGGKTDYGADNLDEYIATVSRVDVACQNPKEGNKPWPGPDATKRLKMEAERLRKMGKGPGMFSSAKSFYKIAVLSLIKWTCVLLAIICGAAYFTDPKRKTGVPK</sequence>
<evidence type="ECO:0000256" key="3">
    <source>
        <dbReference type="SAM" id="Phobius"/>
    </source>
</evidence>
<reference evidence="5" key="1">
    <citation type="journal article" date="2020" name="Fungal Divers.">
        <title>Resolving the Mortierellaceae phylogeny through synthesis of multi-gene phylogenetics and phylogenomics.</title>
        <authorList>
            <person name="Vandepol N."/>
            <person name="Liber J."/>
            <person name="Desiro A."/>
            <person name="Na H."/>
            <person name="Kennedy M."/>
            <person name="Barry K."/>
            <person name="Grigoriev I.V."/>
            <person name="Miller A.N."/>
            <person name="O'Donnell K."/>
            <person name="Stajich J.E."/>
            <person name="Bonito G."/>
        </authorList>
    </citation>
    <scope>NUCLEOTIDE SEQUENCE</scope>
    <source>
        <strain evidence="5">REB-010B</strain>
    </source>
</reference>
<dbReference type="PANTHER" id="PTHR31062">
    <property type="entry name" value="XYLOGLUCAN ENDOTRANSGLUCOSYLASE/HYDROLASE PROTEIN 8-RELATED"/>
    <property type="match status" value="1"/>
</dbReference>
<dbReference type="PROSITE" id="PS51762">
    <property type="entry name" value="GH16_2"/>
    <property type="match status" value="1"/>
</dbReference>
<organism evidence="5 6">
    <name type="scientific">Dissophora globulifera</name>
    <dbReference type="NCBI Taxonomy" id="979702"/>
    <lineage>
        <taxon>Eukaryota</taxon>
        <taxon>Fungi</taxon>
        <taxon>Fungi incertae sedis</taxon>
        <taxon>Mucoromycota</taxon>
        <taxon>Mortierellomycotina</taxon>
        <taxon>Mortierellomycetes</taxon>
        <taxon>Mortierellales</taxon>
        <taxon>Mortierellaceae</taxon>
        <taxon>Dissophora</taxon>
    </lineage>
</organism>
<dbReference type="Pfam" id="PF00722">
    <property type="entry name" value="Glyco_hydro_16"/>
    <property type="match status" value="1"/>
</dbReference>
<evidence type="ECO:0000313" key="6">
    <source>
        <dbReference type="Proteomes" id="UP000738325"/>
    </source>
</evidence>
<dbReference type="InterPro" id="IPR000757">
    <property type="entry name" value="Beta-glucanase-like"/>
</dbReference>
<proteinExistence type="predicted"/>
<dbReference type="InterPro" id="IPR013320">
    <property type="entry name" value="ConA-like_dom_sf"/>
</dbReference>
<keyword evidence="1" id="KW-0378">Hydrolase</keyword>
<name>A0A9P6UTA8_9FUNG</name>
<keyword evidence="3" id="KW-0472">Membrane</keyword>
<dbReference type="GO" id="GO:0004553">
    <property type="term" value="F:hydrolase activity, hydrolyzing O-glycosyl compounds"/>
    <property type="evidence" value="ECO:0007669"/>
    <property type="project" value="InterPro"/>
</dbReference>
<dbReference type="AlphaFoldDB" id="A0A9P6UTA8"/>
<accession>A0A9P6UTA8</accession>
<dbReference type="Proteomes" id="UP000738325">
    <property type="component" value="Unassembled WGS sequence"/>
</dbReference>
<keyword evidence="3" id="KW-0812">Transmembrane</keyword>
<evidence type="ECO:0000256" key="1">
    <source>
        <dbReference type="ARBA" id="ARBA00022801"/>
    </source>
</evidence>
<evidence type="ECO:0000256" key="2">
    <source>
        <dbReference type="ARBA" id="ARBA00023295"/>
    </source>
</evidence>
<dbReference type="SUPFAM" id="SSF49899">
    <property type="entry name" value="Concanavalin A-like lectins/glucanases"/>
    <property type="match status" value="1"/>
</dbReference>
<evidence type="ECO:0000259" key="4">
    <source>
        <dbReference type="PROSITE" id="PS51762"/>
    </source>
</evidence>
<keyword evidence="2" id="KW-0326">Glycosidase</keyword>
<dbReference type="OrthoDB" id="4781at2759"/>
<dbReference type="Gene3D" id="2.60.120.200">
    <property type="match status" value="1"/>
</dbReference>
<keyword evidence="3" id="KW-1133">Transmembrane helix</keyword>
<comment type="caution">
    <text evidence="5">The sequence shown here is derived from an EMBL/GenBank/DDBJ whole genome shotgun (WGS) entry which is preliminary data.</text>
</comment>
<evidence type="ECO:0000313" key="5">
    <source>
        <dbReference type="EMBL" id="KAG0318255.1"/>
    </source>
</evidence>